<keyword evidence="2" id="KW-1133">Transmembrane helix</keyword>
<dbReference type="EMBL" id="JAHXZI010000021">
    <property type="protein sequence ID" value="MBW6438698.1"/>
    <property type="molecule type" value="Genomic_DNA"/>
</dbReference>
<name>A0ABS7BE10_9ACTN</name>
<keyword evidence="2" id="KW-0472">Membrane</keyword>
<gene>
    <name evidence="3" type="ORF">KZ829_33720</name>
</gene>
<feature type="region of interest" description="Disordered" evidence="1">
    <location>
        <begin position="46"/>
        <end position="82"/>
    </location>
</feature>
<organism evidence="3 4">
    <name type="scientific">Actinoplanes hulinensis</name>
    <dbReference type="NCBI Taxonomy" id="1144547"/>
    <lineage>
        <taxon>Bacteria</taxon>
        <taxon>Bacillati</taxon>
        <taxon>Actinomycetota</taxon>
        <taxon>Actinomycetes</taxon>
        <taxon>Micromonosporales</taxon>
        <taxon>Micromonosporaceae</taxon>
        <taxon>Actinoplanes</taxon>
    </lineage>
</organism>
<feature type="transmembrane region" description="Helical" evidence="2">
    <location>
        <begin position="20"/>
        <end position="38"/>
    </location>
</feature>
<accession>A0ABS7BE10</accession>
<dbReference type="Proteomes" id="UP001519863">
    <property type="component" value="Unassembled WGS sequence"/>
</dbReference>
<comment type="caution">
    <text evidence="3">The sequence shown here is derived from an EMBL/GenBank/DDBJ whole genome shotgun (WGS) entry which is preliminary data.</text>
</comment>
<keyword evidence="4" id="KW-1185">Reference proteome</keyword>
<evidence type="ECO:0000313" key="3">
    <source>
        <dbReference type="EMBL" id="MBW6438698.1"/>
    </source>
</evidence>
<protein>
    <submittedName>
        <fullName evidence="3">Uncharacterized protein</fullName>
    </submittedName>
</protein>
<evidence type="ECO:0000256" key="1">
    <source>
        <dbReference type="SAM" id="MobiDB-lite"/>
    </source>
</evidence>
<keyword evidence="2" id="KW-0812">Transmembrane</keyword>
<evidence type="ECO:0000313" key="4">
    <source>
        <dbReference type="Proteomes" id="UP001519863"/>
    </source>
</evidence>
<sequence length="139" mass="14491">MSSHLPHHAQPRRSGRVVPTAVATVLLILGAATFVILTRGHDDPEPGLEIPGLNPAAPAVPPSIPPGKLIEKAKEPNGSDFVRPGDTLSVTIRATDHAFLSAGCGSWSTSQPFPVRLRAALAARSRSSATPGRSARVRA</sequence>
<proteinExistence type="predicted"/>
<dbReference type="RefSeq" id="WP_220147889.1">
    <property type="nucleotide sequence ID" value="NZ_JAHXZI010000021.1"/>
</dbReference>
<evidence type="ECO:0000256" key="2">
    <source>
        <dbReference type="SAM" id="Phobius"/>
    </source>
</evidence>
<reference evidence="3 4" key="1">
    <citation type="journal article" date="2013" name="Antonie Van Leeuwenhoek">
        <title>Actinoplanes hulinensis sp. nov., a novel actinomycete isolated from soybean root (Glycine max (L.) Merr).</title>
        <authorList>
            <person name="Shen Y."/>
            <person name="Liu C."/>
            <person name="Wang X."/>
            <person name="Zhao J."/>
            <person name="Jia F."/>
            <person name="Zhang Y."/>
            <person name="Wang L."/>
            <person name="Yang D."/>
            <person name="Xiang W."/>
        </authorList>
    </citation>
    <scope>NUCLEOTIDE SEQUENCE [LARGE SCALE GENOMIC DNA]</scope>
    <source>
        <strain evidence="3 4">NEAU-M9</strain>
    </source>
</reference>